<evidence type="ECO:0000259" key="10">
    <source>
        <dbReference type="Pfam" id="PF08501"/>
    </source>
</evidence>
<dbReference type="InterPro" id="IPR013708">
    <property type="entry name" value="Shikimate_DH-bd_N"/>
</dbReference>
<keyword evidence="6 8" id="KW-0057">Aromatic amino acid biosynthesis</keyword>
<dbReference type="Proteomes" id="UP000782312">
    <property type="component" value="Unassembled WGS sequence"/>
</dbReference>
<dbReference type="GO" id="GO:0019632">
    <property type="term" value="P:shikimate metabolic process"/>
    <property type="evidence" value="ECO:0007669"/>
    <property type="project" value="InterPro"/>
</dbReference>
<feature type="binding site" evidence="8">
    <location>
        <begin position="17"/>
        <end position="19"/>
    </location>
    <ligand>
        <name>shikimate</name>
        <dbReference type="ChEBI" id="CHEBI:36208"/>
    </ligand>
</feature>
<dbReference type="GO" id="GO:0005829">
    <property type="term" value="C:cytosol"/>
    <property type="evidence" value="ECO:0007669"/>
    <property type="project" value="TreeGrafter"/>
</dbReference>
<dbReference type="NCBIfam" id="TIGR00507">
    <property type="entry name" value="aroE"/>
    <property type="match status" value="1"/>
</dbReference>
<organism evidence="12 13">
    <name type="scientific">Tectimicrobiota bacterium</name>
    <dbReference type="NCBI Taxonomy" id="2528274"/>
    <lineage>
        <taxon>Bacteria</taxon>
        <taxon>Pseudomonadati</taxon>
        <taxon>Nitrospinota/Tectimicrobiota group</taxon>
        <taxon>Candidatus Tectimicrobiota</taxon>
    </lineage>
</organism>
<evidence type="ECO:0000256" key="2">
    <source>
        <dbReference type="ARBA" id="ARBA00012962"/>
    </source>
</evidence>
<evidence type="ECO:0000256" key="5">
    <source>
        <dbReference type="ARBA" id="ARBA00023002"/>
    </source>
</evidence>
<dbReference type="AlphaFoldDB" id="A0A932I3P1"/>
<feature type="binding site" evidence="8">
    <location>
        <begin position="130"/>
        <end position="134"/>
    </location>
    <ligand>
        <name>NADP(+)</name>
        <dbReference type="ChEBI" id="CHEBI:58349"/>
    </ligand>
</feature>
<evidence type="ECO:0000256" key="3">
    <source>
        <dbReference type="ARBA" id="ARBA00022605"/>
    </source>
</evidence>
<dbReference type="CDD" id="cd01065">
    <property type="entry name" value="NAD_bind_Shikimate_DH"/>
    <property type="match status" value="1"/>
</dbReference>
<comment type="caution">
    <text evidence="12">The sequence shown here is derived from an EMBL/GenBank/DDBJ whole genome shotgun (WGS) entry which is preliminary data.</text>
</comment>
<feature type="domain" description="Shikimate dehydrogenase substrate binding N-terminal" evidence="10">
    <location>
        <begin position="9"/>
        <end position="91"/>
    </location>
</feature>
<evidence type="ECO:0000313" key="13">
    <source>
        <dbReference type="Proteomes" id="UP000782312"/>
    </source>
</evidence>
<accession>A0A932I3P1</accession>
<dbReference type="PANTHER" id="PTHR21089">
    <property type="entry name" value="SHIKIMATE DEHYDROGENASE"/>
    <property type="match status" value="1"/>
</dbReference>
<dbReference type="GO" id="GO:0050661">
    <property type="term" value="F:NADP binding"/>
    <property type="evidence" value="ECO:0007669"/>
    <property type="project" value="InterPro"/>
</dbReference>
<dbReference type="Pfam" id="PF08501">
    <property type="entry name" value="Shikimate_dh_N"/>
    <property type="match status" value="1"/>
</dbReference>
<reference evidence="12" key="1">
    <citation type="submission" date="2020-07" db="EMBL/GenBank/DDBJ databases">
        <title>Huge and variable diversity of episymbiotic CPR bacteria and DPANN archaea in groundwater ecosystems.</title>
        <authorList>
            <person name="He C.Y."/>
            <person name="Keren R."/>
            <person name="Whittaker M."/>
            <person name="Farag I.F."/>
            <person name="Doudna J."/>
            <person name="Cate J.H.D."/>
            <person name="Banfield J.F."/>
        </authorList>
    </citation>
    <scope>NUCLEOTIDE SEQUENCE</scope>
    <source>
        <strain evidence="12">NC_groundwater_763_Ag_S-0.2um_68_21</strain>
    </source>
</reference>
<dbReference type="GO" id="GO:0009423">
    <property type="term" value="P:chorismate biosynthetic process"/>
    <property type="evidence" value="ECO:0007669"/>
    <property type="project" value="UniProtKB-UniRule"/>
</dbReference>
<keyword evidence="4 8" id="KW-0521">NADP</keyword>
<feature type="domain" description="SDH C-terminal" evidence="11">
    <location>
        <begin position="251"/>
        <end position="281"/>
    </location>
</feature>
<feature type="binding site" evidence="8">
    <location>
        <position position="251"/>
    </location>
    <ligand>
        <name>NADP(+)</name>
        <dbReference type="ChEBI" id="CHEBI:58349"/>
    </ligand>
</feature>
<dbReference type="InterPro" id="IPR036291">
    <property type="entry name" value="NAD(P)-bd_dom_sf"/>
</dbReference>
<evidence type="ECO:0000256" key="7">
    <source>
        <dbReference type="ARBA" id="ARBA00049442"/>
    </source>
</evidence>
<dbReference type="InterPro" id="IPR006151">
    <property type="entry name" value="Shikm_DH/Glu-tRNA_Rdtase"/>
</dbReference>
<comment type="function">
    <text evidence="8">Involved in the biosynthesis of the chorismate, which leads to the biosynthesis of aromatic amino acids. Catalyzes the reversible NADPH linked reduction of 3-dehydroshikimate (DHSA) to yield shikimate (SA).</text>
</comment>
<name>A0A932I3P1_UNCTE</name>
<dbReference type="InterPro" id="IPR046346">
    <property type="entry name" value="Aminoacid_DH-like_N_sf"/>
</dbReference>
<feature type="binding site" evidence="8">
    <location>
        <position position="228"/>
    </location>
    <ligand>
        <name>NADP(+)</name>
        <dbReference type="ChEBI" id="CHEBI:58349"/>
    </ligand>
</feature>
<evidence type="ECO:0000259" key="9">
    <source>
        <dbReference type="Pfam" id="PF01488"/>
    </source>
</evidence>
<feature type="binding site" evidence="8">
    <location>
        <begin position="154"/>
        <end position="159"/>
    </location>
    <ligand>
        <name>NADP(+)</name>
        <dbReference type="ChEBI" id="CHEBI:58349"/>
    </ligand>
</feature>
<evidence type="ECO:0000256" key="8">
    <source>
        <dbReference type="HAMAP-Rule" id="MF_00222"/>
    </source>
</evidence>
<keyword evidence="3 8" id="KW-0028">Amino-acid biosynthesis</keyword>
<dbReference type="InterPro" id="IPR011342">
    <property type="entry name" value="Shikimate_DH"/>
</dbReference>
<protein>
    <recommendedName>
        <fullName evidence="2 8">Shikimate dehydrogenase (NADP(+))</fullName>
        <shortName evidence="8">SDH</shortName>
        <ecNumber evidence="2 8">1.1.1.25</ecNumber>
    </recommendedName>
</protein>
<dbReference type="GO" id="GO:0008652">
    <property type="term" value="P:amino acid biosynthetic process"/>
    <property type="evidence" value="ECO:0007669"/>
    <property type="project" value="UniProtKB-KW"/>
</dbReference>
<feature type="binding site" evidence="8">
    <location>
        <position position="105"/>
    </location>
    <ligand>
        <name>shikimate</name>
        <dbReference type="ChEBI" id="CHEBI:36208"/>
    </ligand>
</feature>
<dbReference type="SUPFAM" id="SSF53223">
    <property type="entry name" value="Aminoacid dehydrogenase-like, N-terminal domain"/>
    <property type="match status" value="1"/>
</dbReference>
<feature type="domain" description="Quinate/shikimate 5-dehydrogenase/glutamyl-tRNA reductase" evidence="9">
    <location>
        <begin position="122"/>
        <end position="169"/>
    </location>
</feature>
<comment type="pathway">
    <text evidence="1 8">Metabolic intermediate biosynthesis; chorismate biosynthesis; chorismate from D-erythrose 4-phosphate and phosphoenolpyruvate: step 4/7.</text>
</comment>
<evidence type="ECO:0000313" key="12">
    <source>
        <dbReference type="EMBL" id="MBI3128614.1"/>
    </source>
</evidence>
<dbReference type="GO" id="GO:0009073">
    <property type="term" value="P:aromatic amino acid family biosynthetic process"/>
    <property type="evidence" value="ECO:0007669"/>
    <property type="project" value="UniProtKB-KW"/>
</dbReference>
<feature type="binding site" evidence="8">
    <location>
        <position position="64"/>
    </location>
    <ligand>
        <name>shikimate</name>
        <dbReference type="ChEBI" id="CHEBI:36208"/>
    </ligand>
</feature>
<comment type="catalytic activity">
    <reaction evidence="7 8">
        <text>shikimate + NADP(+) = 3-dehydroshikimate + NADPH + H(+)</text>
        <dbReference type="Rhea" id="RHEA:17737"/>
        <dbReference type="ChEBI" id="CHEBI:15378"/>
        <dbReference type="ChEBI" id="CHEBI:16630"/>
        <dbReference type="ChEBI" id="CHEBI:36208"/>
        <dbReference type="ChEBI" id="CHEBI:57783"/>
        <dbReference type="ChEBI" id="CHEBI:58349"/>
        <dbReference type="EC" id="1.1.1.25"/>
    </reaction>
</comment>
<dbReference type="HAMAP" id="MF_00222">
    <property type="entry name" value="Shikimate_DH_AroE"/>
    <property type="match status" value="1"/>
</dbReference>
<feature type="active site" description="Proton acceptor" evidence="8">
    <location>
        <position position="68"/>
    </location>
</feature>
<evidence type="ECO:0000259" key="11">
    <source>
        <dbReference type="Pfam" id="PF18317"/>
    </source>
</evidence>
<dbReference type="EMBL" id="JACPUR010000034">
    <property type="protein sequence ID" value="MBI3128614.1"/>
    <property type="molecule type" value="Genomic_DNA"/>
</dbReference>
<dbReference type="SUPFAM" id="SSF51735">
    <property type="entry name" value="NAD(P)-binding Rossmann-fold domains"/>
    <property type="match status" value="1"/>
</dbReference>
<dbReference type="InterPro" id="IPR022893">
    <property type="entry name" value="Shikimate_DH_fam"/>
</dbReference>
<dbReference type="PANTHER" id="PTHR21089:SF1">
    <property type="entry name" value="BIFUNCTIONAL 3-DEHYDROQUINATE DEHYDRATASE_SHIKIMATE DEHYDROGENASE, CHLOROPLASTIC"/>
    <property type="match status" value="1"/>
</dbReference>
<dbReference type="Gene3D" id="3.40.50.10860">
    <property type="entry name" value="Leucine Dehydrogenase, chain A, domain 1"/>
    <property type="match status" value="1"/>
</dbReference>
<evidence type="ECO:0000256" key="1">
    <source>
        <dbReference type="ARBA" id="ARBA00004871"/>
    </source>
</evidence>
<comment type="subunit">
    <text evidence="8">Homodimer.</text>
</comment>
<gene>
    <name evidence="8 12" type="primary">aroE</name>
    <name evidence="12" type="ORF">HYZ11_13500</name>
</gene>
<evidence type="ECO:0000256" key="4">
    <source>
        <dbReference type="ARBA" id="ARBA00022857"/>
    </source>
</evidence>
<dbReference type="Gene3D" id="3.40.50.720">
    <property type="entry name" value="NAD(P)-binding Rossmann-like Domain"/>
    <property type="match status" value="1"/>
</dbReference>
<keyword evidence="5 8" id="KW-0560">Oxidoreductase</keyword>
<feature type="binding site" evidence="8">
    <location>
        <position position="258"/>
    </location>
    <ligand>
        <name>shikimate</name>
        <dbReference type="ChEBI" id="CHEBI:36208"/>
    </ligand>
</feature>
<dbReference type="Pfam" id="PF01488">
    <property type="entry name" value="Shikimate_DH"/>
    <property type="match status" value="1"/>
</dbReference>
<feature type="binding site" evidence="8">
    <location>
        <position position="89"/>
    </location>
    <ligand>
        <name>shikimate</name>
        <dbReference type="ChEBI" id="CHEBI:36208"/>
    </ligand>
</feature>
<feature type="binding site" evidence="8">
    <location>
        <position position="230"/>
    </location>
    <ligand>
        <name>shikimate</name>
        <dbReference type="ChEBI" id="CHEBI:36208"/>
    </ligand>
</feature>
<dbReference type="InterPro" id="IPR041121">
    <property type="entry name" value="SDH_C"/>
</dbReference>
<dbReference type="EC" id="1.1.1.25" evidence="2 8"/>
<comment type="similarity">
    <text evidence="8">Belongs to the shikimate dehydrogenase family.</text>
</comment>
<evidence type="ECO:0000256" key="6">
    <source>
        <dbReference type="ARBA" id="ARBA00023141"/>
    </source>
</evidence>
<dbReference type="GO" id="GO:0004764">
    <property type="term" value="F:shikimate 3-dehydrogenase (NADP+) activity"/>
    <property type="evidence" value="ECO:0007669"/>
    <property type="project" value="UniProtKB-UniRule"/>
</dbReference>
<dbReference type="Pfam" id="PF18317">
    <property type="entry name" value="SDH_C"/>
    <property type="match status" value="1"/>
</dbReference>
<feature type="binding site" evidence="8">
    <location>
        <position position="80"/>
    </location>
    <ligand>
        <name>NADP(+)</name>
        <dbReference type="ChEBI" id="CHEBI:58349"/>
    </ligand>
</feature>
<proteinExistence type="inferred from homology"/>
<sequence>MALEKTLAIFGYPLGHTMSPTMHNTAAAVLGVPYHFLAYEVAPERFEAAVRGAQAMGFAGLCITIPHKVTIGRMVDELSEDARLMGAVNVVTFEPGGRMKGHNTDGIGWLRSLEEEMGTTPKGMRCLLLGAGGAARAIAVKLAQSGAAHLEIRNRTAEKAAALAESVRKAFPGLPVAGGGLGGLEDAARDAQLIVNTTSQGMTGDAARMAALPVPEAAIPPGAICSDAVYNPAETAFLKAARRRGARGLSGVGWLVHQGAAAWEMWTGTKMPVPRVREAVLKALGAG</sequence>